<dbReference type="KEGG" id="blen:NCTC4824_02281"/>
<dbReference type="SUPFAM" id="SSF55729">
    <property type="entry name" value="Acyl-CoA N-acyltransferases (Nat)"/>
    <property type="match status" value="1"/>
</dbReference>
<name>A0A2X4WJK7_LEDLE</name>
<gene>
    <name evidence="4" type="ORF">NCTC4824_02281</name>
</gene>
<evidence type="ECO:0000313" key="4">
    <source>
        <dbReference type="EMBL" id="SQI58902.1"/>
    </source>
</evidence>
<evidence type="ECO:0000313" key="5">
    <source>
        <dbReference type="Proteomes" id="UP000249134"/>
    </source>
</evidence>
<keyword evidence="5" id="KW-1185">Reference proteome</keyword>
<evidence type="ECO:0000256" key="1">
    <source>
        <dbReference type="ARBA" id="ARBA00022679"/>
    </source>
</evidence>
<sequence length="165" mass="18796">MEIRLLSQQDAEAYLTIRLLGLQNTPDSFASSYNEEKEQTATKYESRFQSRDSYTFGAFENNQLVGVVTLVTERLMKLKHRASIVSMYVSPDKRGIGIGKNLILAAIKKARDLKSVEQINLSVVTTNESAKNLYYSLGFKVFGIERKALKLGNTYWDEEHMVLFI</sequence>
<dbReference type="EMBL" id="LS483476">
    <property type="protein sequence ID" value="SQI58902.1"/>
    <property type="molecule type" value="Genomic_DNA"/>
</dbReference>
<protein>
    <submittedName>
        <fullName evidence="4">Acetyltransferase</fullName>
        <ecNumber evidence="4">2.3.1.-</ecNumber>
    </submittedName>
</protein>
<dbReference type="RefSeq" id="WP_066138661.1">
    <property type="nucleotide sequence ID" value="NZ_CBCSGM010000001.1"/>
</dbReference>
<dbReference type="AlphaFoldDB" id="A0A2X4WJK7"/>
<dbReference type="PANTHER" id="PTHR43420:SF47">
    <property type="entry name" value="N-ACETYLTRANSFERASE DOMAIN-CONTAINING PROTEIN"/>
    <property type="match status" value="1"/>
</dbReference>
<dbReference type="CDD" id="cd04301">
    <property type="entry name" value="NAT_SF"/>
    <property type="match status" value="1"/>
</dbReference>
<accession>A0A2X4WJK7</accession>
<proteinExistence type="predicted"/>
<dbReference type="PROSITE" id="PS51186">
    <property type="entry name" value="GNAT"/>
    <property type="match status" value="1"/>
</dbReference>
<dbReference type="PANTHER" id="PTHR43420">
    <property type="entry name" value="ACETYLTRANSFERASE"/>
    <property type="match status" value="1"/>
</dbReference>
<evidence type="ECO:0000259" key="3">
    <source>
        <dbReference type="PROSITE" id="PS51186"/>
    </source>
</evidence>
<dbReference type="GO" id="GO:0016747">
    <property type="term" value="F:acyltransferase activity, transferring groups other than amino-acyl groups"/>
    <property type="evidence" value="ECO:0007669"/>
    <property type="project" value="InterPro"/>
</dbReference>
<keyword evidence="2 4" id="KW-0012">Acyltransferase</keyword>
<organism evidence="4 5">
    <name type="scientific">Lederbergia lenta</name>
    <name type="common">Bacillus lentus</name>
    <dbReference type="NCBI Taxonomy" id="1467"/>
    <lineage>
        <taxon>Bacteria</taxon>
        <taxon>Bacillati</taxon>
        <taxon>Bacillota</taxon>
        <taxon>Bacilli</taxon>
        <taxon>Bacillales</taxon>
        <taxon>Bacillaceae</taxon>
        <taxon>Lederbergia</taxon>
    </lineage>
</organism>
<reference evidence="4 5" key="1">
    <citation type="submission" date="2018-06" db="EMBL/GenBank/DDBJ databases">
        <authorList>
            <consortium name="Pathogen Informatics"/>
            <person name="Doyle S."/>
        </authorList>
    </citation>
    <scope>NUCLEOTIDE SEQUENCE [LARGE SCALE GENOMIC DNA]</scope>
    <source>
        <strain evidence="4 5">NCTC4824</strain>
    </source>
</reference>
<dbReference type="Gene3D" id="3.40.630.30">
    <property type="match status" value="1"/>
</dbReference>
<feature type="domain" description="N-acetyltransferase" evidence="3">
    <location>
        <begin position="1"/>
        <end position="165"/>
    </location>
</feature>
<dbReference type="InterPro" id="IPR016181">
    <property type="entry name" value="Acyl_CoA_acyltransferase"/>
</dbReference>
<dbReference type="Pfam" id="PF13420">
    <property type="entry name" value="Acetyltransf_4"/>
    <property type="match status" value="1"/>
</dbReference>
<dbReference type="Proteomes" id="UP000249134">
    <property type="component" value="Chromosome 1"/>
</dbReference>
<keyword evidence="1 4" id="KW-0808">Transferase</keyword>
<dbReference type="InterPro" id="IPR000182">
    <property type="entry name" value="GNAT_dom"/>
</dbReference>
<dbReference type="InterPro" id="IPR050680">
    <property type="entry name" value="YpeA/RimI_acetyltransf"/>
</dbReference>
<dbReference type="STRING" id="1348624.GCA_001591545_01333"/>
<evidence type="ECO:0000256" key="2">
    <source>
        <dbReference type="ARBA" id="ARBA00023315"/>
    </source>
</evidence>
<dbReference type="EC" id="2.3.1.-" evidence="4"/>